<feature type="compositionally biased region" description="Polar residues" evidence="2">
    <location>
        <begin position="309"/>
        <end position="329"/>
    </location>
</feature>
<dbReference type="Pfam" id="PF14559">
    <property type="entry name" value="TPR_19"/>
    <property type="match status" value="2"/>
</dbReference>
<dbReference type="InterPro" id="IPR019734">
    <property type="entry name" value="TPR_rpt"/>
</dbReference>
<dbReference type="EnsemblMetazoa" id="BGLB016945-RC">
    <property type="protein sequence ID" value="BGLB016945-PC"/>
    <property type="gene ID" value="BGLB016945"/>
</dbReference>
<dbReference type="VEuPathDB" id="VectorBase:BGLAX_048460"/>
<evidence type="ECO:0000313" key="4">
    <source>
        <dbReference type="Proteomes" id="UP000076420"/>
    </source>
</evidence>
<dbReference type="PANTHER" id="PTHR21581:SF6">
    <property type="entry name" value="TRAFFICKING PROTEIN PARTICLE COMPLEX SUBUNIT 12"/>
    <property type="match status" value="1"/>
</dbReference>
<dbReference type="PANTHER" id="PTHR21581">
    <property type="entry name" value="D-ALANYL-D-ALANINE CARBOXYPEPTIDASE"/>
    <property type="match status" value="1"/>
</dbReference>
<dbReference type="PROSITE" id="PS50005">
    <property type="entry name" value="TPR"/>
    <property type="match status" value="1"/>
</dbReference>
<dbReference type="AlphaFoldDB" id="A0A2C9KAD9"/>
<organism evidence="3 4">
    <name type="scientific">Biomphalaria glabrata</name>
    <name type="common">Bloodfluke planorb</name>
    <name type="synonym">Freshwater snail</name>
    <dbReference type="NCBI Taxonomy" id="6526"/>
    <lineage>
        <taxon>Eukaryota</taxon>
        <taxon>Metazoa</taxon>
        <taxon>Spiralia</taxon>
        <taxon>Lophotrochozoa</taxon>
        <taxon>Mollusca</taxon>
        <taxon>Gastropoda</taxon>
        <taxon>Heterobranchia</taxon>
        <taxon>Euthyneura</taxon>
        <taxon>Panpulmonata</taxon>
        <taxon>Hygrophila</taxon>
        <taxon>Lymnaeoidea</taxon>
        <taxon>Planorbidae</taxon>
        <taxon>Biomphalaria</taxon>
    </lineage>
</organism>
<dbReference type="GO" id="GO:0030008">
    <property type="term" value="C:TRAPP complex"/>
    <property type="evidence" value="ECO:0007669"/>
    <property type="project" value="TreeGrafter"/>
</dbReference>
<dbReference type="EnsemblMetazoa" id="BGLB016945-RB">
    <property type="protein sequence ID" value="BGLB016945-PB"/>
    <property type="gene ID" value="BGLB016945"/>
</dbReference>
<accession>A0A2C9KAD9</accession>
<dbReference type="RefSeq" id="XP_013086739.2">
    <property type="nucleotide sequence ID" value="XM_013231285.2"/>
</dbReference>
<evidence type="ECO:0000256" key="2">
    <source>
        <dbReference type="SAM" id="MobiDB-lite"/>
    </source>
</evidence>
<protein>
    <submittedName>
        <fullName evidence="3">Uncharacterized protein</fullName>
    </submittedName>
</protein>
<keyword evidence="1" id="KW-0802">TPR repeat</keyword>
<gene>
    <name evidence="3" type="primary">106071239</name>
</gene>
<dbReference type="EnsemblMetazoa" id="BGLB016945-RA">
    <property type="protein sequence ID" value="BGLB016945-PA"/>
    <property type="gene ID" value="BGLB016945"/>
</dbReference>
<dbReference type="InterPro" id="IPR011990">
    <property type="entry name" value="TPR-like_helical_dom_sf"/>
</dbReference>
<dbReference type="OrthoDB" id="428342at2759"/>
<dbReference type="Gene3D" id="1.25.40.10">
    <property type="entry name" value="Tetratricopeptide repeat domain"/>
    <property type="match status" value="1"/>
</dbReference>
<dbReference type="KEGG" id="bgt:106071239"/>
<feature type="region of interest" description="Disordered" evidence="2">
    <location>
        <begin position="1"/>
        <end position="34"/>
    </location>
</feature>
<evidence type="ECO:0000313" key="3">
    <source>
        <dbReference type="EnsemblMetazoa" id="BGLB016945-PA"/>
    </source>
</evidence>
<dbReference type="Proteomes" id="UP000076420">
    <property type="component" value="Unassembled WGS sequence"/>
</dbReference>
<reference evidence="3" key="1">
    <citation type="submission" date="2020-05" db="UniProtKB">
        <authorList>
            <consortium name="EnsemblMetazoa"/>
        </authorList>
    </citation>
    <scope>IDENTIFICATION</scope>
    <source>
        <strain evidence="3">BB02</strain>
    </source>
</reference>
<sequence length="868" mass="95493">MSSPVDDCMLEDDEDDSGHLQPPFSSLSSAMVSSPTTDTLDSVILEASAFDEVIKHQDGNDQLSLEETVDLGPPDEGINISKTGFGENNKEKVMSASIIDQGINNFHSFEQKPAANVQPSSISSYFANSGDDIFDTIATVHDDSSLGSDLFLSIAISKSEEDIRTSEMNSIEIKDSDVVSCLSPDNDEGFPRQNSFMQKYVDEDEFKLVENEELKDREAEQFIEIGTSAVKISDEDEEAFGDTEIEAVDVIHTPYQREHKSSTCEPETIAFEGELELGENKQVDLEIADLAEEDIEEFTQNDDKPGFMSQISRSSEPNTDVSQNSCQIPQQPTSILNPPVESSLGKHHGPVVGTTPSQLSPMGTPVHQASDSNTDILTSSPPLMPINPPVFDSHPVPQGSPFHLPSPEIKSGAVFSQFGPSGTSDDAFTSILSMSDADRRHDAWIPSDATSHVLKLMATSVIGSYIPATEHLSTPGIISNEPMGDPVKDLVLRYMGEQEAVKRSVLTCSSVTQDADGLKKLIEAGCLRAAVDLTGRLLEQVGQGYGKLGCVTVHTPHSLQLWFCRLALMVKLRMYEQAEAEMRAFQTLDTPDLYFQFYANTYPGRRGSMVSFSMRLLHAELPLLCGRSQESLDRLYYMLAVCNRIRTNLSSDLSEDGSATHMTYEARKVSLELWTKRETDVTYKIASTMLSVKDYEGALAIYNTLLDKDKNSHLELLAGIGRIHLQMGNITEATRILKEVETESSKIDSSVTCHTLISRGLLAMCAANFYDAYQHFKSAVQMQPHNTCAVNNMAVCSLYLGRLKDALNTLEQLVHSDPANTLHEGVLFNLCTLYELETSRALHKKQAILDLVSKHKGDGFPVACLKMT</sequence>
<feature type="repeat" description="TPR" evidence="1">
    <location>
        <begin position="753"/>
        <end position="786"/>
    </location>
</feature>
<dbReference type="RefSeq" id="XP_013086738.2">
    <property type="nucleotide sequence ID" value="XM_013231284.2"/>
</dbReference>
<dbReference type="SUPFAM" id="SSF48452">
    <property type="entry name" value="TPR-like"/>
    <property type="match status" value="1"/>
</dbReference>
<proteinExistence type="predicted"/>
<dbReference type="SMART" id="SM00028">
    <property type="entry name" value="TPR"/>
    <property type="match status" value="4"/>
</dbReference>
<dbReference type="VEuPathDB" id="VectorBase:BGLB016945"/>
<dbReference type="GO" id="GO:0005794">
    <property type="term" value="C:Golgi apparatus"/>
    <property type="evidence" value="ECO:0007669"/>
    <property type="project" value="TreeGrafter"/>
</dbReference>
<name>A0A2C9KAD9_BIOGL</name>
<dbReference type="STRING" id="6526.A0A2C9KAD9"/>
<feature type="region of interest" description="Disordered" evidence="2">
    <location>
        <begin position="299"/>
        <end position="329"/>
    </location>
</feature>
<evidence type="ECO:0000256" key="1">
    <source>
        <dbReference type="PROSITE-ProRule" id="PRU00339"/>
    </source>
</evidence>
<feature type="compositionally biased region" description="Polar residues" evidence="2">
    <location>
        <begin position="23"/>
        <end position="34"/>
    </location>
</feature>